<name>A0AAD9HNQ2_9PEZI</name>
<feature type="chain" id="PRO_5042286479" description="Secreted protein" evidence="1">
    <location>
        <begin position="21"/>
        <end position="105"/>
    </location>
</feature>
<evidence type="ECO:0008006" key="4">
    <source>
        <dbReference type="Google" id="ProtNLM"/>
    </source>
</evidence>
<evidence type="ECO:0000313" key="2">
    <source>
        <dbReference type="EMBL" id="KAK2032223.1"/>
    </source>
</evidence>
<gene>
    <name evidence="2" type="ORF">LX32DRAFT_220232</name>
</gene>
<evidence type="ECO:0000256" key="1">
    <source>
        <dbReference type="SAM" id="SignalP"/>
    </source>
</evidence>
<evidence type="ECO:0000313" key="3">
    <source>
        <dbReference type="Proteomes" id="UP001232148"/>
    </source>
</evidence>
<dbReference type="EMBL" id="MU842833">
    <property type="protein sequence ID" value="KAK2032223.1"/>
    <property type="molecule type" value="Genomic_DNA"/>
</dbReference>
<feature type="signal peptide" evidence="1">
    <location>
        <begin position="1"/>
        <end position="20"/>
    </location>
</feature>
<protein>
    <recommendedName>
        <fullName evidence="4">Secreted protein</fullName>
    </recommendedName>
</protein>
<sequence length="105" mass="13195">MLNPKTLSLFFLVFSPALYSLKLRNHGLSPIHDDERFKKRLRDFHYYSGQYRHRQRDFLYHFILPPSPRAWCDLRSTKDLRFWFWFWFMAWCRILVRKILLFHQL</sequence>
<proteinExistence type="predicted"/>
<reference evidence="2" key="1">
    <citation type="submission" date="2021-06" db="EMBL/GenBank/DDBJ databases">
        <title>Comparative genomics, transcriptomics and evolutionary studies reveal genomic signatures of adaptation to plant cell wall in hemibiotrophic fungi.</title>
        <authorList>
            <consortium name="DOE Joint Genome Institute"/>
            <person name="Baroncelli R."/>
            <person name="Diaz J.F."/>
            <person name="Benocci T."/>
            <person name="Peng M."/>
            <person name="Battaglia E."/>
            <person name="Haridas S."/>
            <person name="Andreopoulos W."/>
            <person name="Labutti K."/>
            <person name="Pangilinan J."/>
            <person name="Floch G.L."/>
            <person name="Makela M.R."/>
            <person name="Henrissat B."/>
            <person name="Grigoriev I.V."/>
            <person name="Crouch J.A."/>
            <person name="De Vries R.P."/>
            <person name="Sukno S.A."/>
            <person name="Thon M.R."/>
        </authorList>
    </citation>
    <scope>NUCLEOTIDE SEQUENCE</scope>
    <source>
        <strain evidence="2">MAFF235873</strain>
    </source>
</reference>
<keyword evidence="3" id="KW-1185">Reference proteome</keyword>
<comment type="caution">
    <text evidence="2">The sequence shown here is derived from an EMBL/GenBank/DDBJ whole genome shotgun (WGS) entry which is preliminary data.</text>
</comment>
<accession>A0AAD9HNQ2</accession>
<organism evidence="2 3">
    <name type="scientific">Colletotrichum zoysiae</name>
    <dbReference type="NCBI Taxonomy" id="1216348"/>
    <lineage>
        <taxon>Eukaryota</taxon>
        <taxon>Fungi</taxon>
        <taxon>Dikarya</taxon>
        <taxon>Ascomycota</taxon>
        <taxon>Pezizomycotina</taxon>
        <taxon>Sordariomycetes</taxon>
        <taxon>Hypocreomycetidae</taxon>
        <taxon>Glomerellales</taxon>
        <taxon>Glomerellaceae</taxon>
        <taxon>Colletotrichum</taxon>
        <taxon>Colletotrichum graminicola species complex</taxon>
    </lineage>
</organism>
<dbReference type="AlphaFoldDB" id="A0AAD9HNQ2"/>
<keyword evidence="1" id="KW-0732">Signal</keyword>
<dbReference type="Proteomes" id="UP001232148">
    <property type="component" value="Unassembled WGS sequence"/>
</dbReference>